<dbReference type="EMBL" id="VBUU01000014">
    <property type="protein sequence ID" value="TLG09457.1"/>
    <property type="molecule type" value="Genomic_DNA"/>
</dbReference>
<dbReference type="InterPro" id="IPR025855">
    <property type="entry name" value="Replic_Relax"/>
</dbReference>
<comment type="caution">
    <text evidence="2">The sequence shown here is derived from an EMBL/GenBank/DDBJ whole genome shotgun (WGS) entry which is preliminary data.</text>
</comment>
<dbReference type="OrthoDB" id="4146863at2"/>
<protein>
    <recommendedName>
        <fullName evidence="4">Replication-relaxation</fullName>
    </recommendedName>
</protein>
<dbReference type="Pfam" id="PF13814">
    <property type="entry name" value="Replic_Relax"/>
    <property type="match status" value="1"/>
</dbReference>
<evidence type="ECO:0000256" key="1">
    <source>
        <dbReference type="SAM" id="MobiDB-lite"/>
    </source>
</evidence>
<name>A0A5R8PDI7_9NOCA</name>
<accession>A0A5R8PDI7</accession>
<evidence type="ECO:0000313" key="2">
    <source>
        <dbReference type="EMBL" id="TLG09457.1"/>
    </source>
</evidence>
<feature type="compositionally biased region" description="Polar residues" evidence="1">
    <location>
        <begin position="25"/>
        <end position="34"/>
    </location>
</feature>
<organism evidence="2 3">
    <name type="scientific">Nocardia cyriacigeorgica</name>
    <dbReference type="NCBI Taxonomy" id="135487"/>
    <lineage>
        <taxon>Bacteria</taxon>
        <taxon>Bacillati</taxon>
        <taxon>Actinomycetota</taxon>
        <taxon>Actinomycetes</taxon>
        <taxon>Mycobacteriales</taxon>
        <taxon>Nocardiaceae</taxon>
        <taxon>Nocardia</taxon>
    </lineage>
</organism>
<sequence>MNMPNPQTDRTVERLPDSRPAVRPGSTSVPTSAPVNGRTAADRDANDGAHTGTTAPQRRKRARTPVRDLSALLGRLSPRDKAILADLAAHGFLTVSHVHSLHFGDLSPASGLRSAQRVLARLYNIGVAGRLGQRIGGHRAGSQGVVYYADDLGQRLLRAEHGPRGRRRFHEPTARFLAHQLGIADARVDLVRAERSSQLELLRLDIEPACWRSYVGPGGARLTLKPDLYAEVAIPPGSDFVDAAFIEIDRSTESIPTLLKKCREYELYRRQGIEQEHADGAFPRVIWSIAADDPDKAERRRIALQAAIRRDRTLPDDLFEVIAPPQLITTLITEGGES</sequence>
<dbReference type="Proteomes" id="UP000308349">
    <property type="component" value="Unassembled WGS sequence"/>
</dbReference>
<feature type="region of interest" description="Disordered" evidence="1">
    <location>
        <begin position="1"/>
        <end position="65"/>
    </location>
</feature>
<gene>
    <name evidence="2" type="ORF">FEK35_15135</name>
</gene>
<dbReference type="AlphaFoldDB" id="A0A5R8PDI7"/>
<proteinExistence type="predicted"/>
<evidence type="ECO:0008006" key="4">
    <source>
        <dbReference type="Google" id="ProtNLM"/>
    </source>
</evidence>
<evidence type="ECO:0000313" key="3">
    <source>
        <dbReference type="Proteomes" id="UP000308349"/>
    </source>
</evidence>
<reference evidence="2 3" key="1">
    <citation type="submission" date="2019-05" db="EMBL/GenBank/DDBJ databases">
        <title>Genomes sequences of two Nocardia cyriacigeorgica environmental isolates, type strains Nocardia asteroides ATCC 19247 and Nocardia cyriacigeorgica DSM 44484.</title>
        <authorList>
            <person name="Vautrin F."/>
            <person name="Bergeron E."/>
            <person name="Dubost A."/>
            <person name="Abrouk D."/>
            <person name="Rodriguez Nava V."/>
            <person name="Pujic P."/>
        </authorList>
    </citation>
    <scope>NUCLEOTIDE SEQUENCE [LARGE SCALE GENOMIC DNA]</scope>
    <source>
        <strain evidence="2 3">EML 1456</strain>
    </source>
</reference>